<feature type="region of interest" description="Disordered" evidence="14">
    <location>
        <begin position="366"/>
        <end position="393"/>
    </location>
</feature>
<dbReference type="GO" id="GO:0005765">
    <property type="term" value="C:lysosomal membrane"/>
    <property type="evidence" value="ECO:0007669"/>
    <property type="project" value="UniProtKB-SubCell"/>
</dbReference>
<dbReference type="Gene3D" id="3.40.50.300">
    <property type="entry name" value="P-loop containing nucleotide triphosphate hydrolases"/>
    <property type="match status" value="1"/>
</dbReference>
<dbReference type="GO" id="GO:0019899">
    <property type="term" value="F:enzyme binding"/>
    <property type="evidence" value="ECO:0007669"/>
    <property type="project" value="UniProtKB-ARBA"/>
</dbReference>
<keyword evidence="11" id="KW-0539">Nucleus</keyword>
<evidence type="ECO:0000256" key="8">
    <source>
        <dbReference type="ARBA" id="ARBA00023134"/>
    </source>
</evidence>
<dbReference type="GO" id="GO:0019003">
    <property type="term" value="F:GDP binding"/>
    <property type="evidence" value="ECO:0007669"/>
    <property type="project" value="UniProtKB-ARBA"/>
</dbReference>
<dbReference type="PANTHER" id="PTHR11259:SF2">
    <property type="entry name" value="GH16429P"/>
    <property type="match status" value="1"/>
</dbReference>
<dbReference type="GO" id="GO:0046983">
    <property type="term" value="F:protein dimerization activity"/>
    <property type="evidence" value="ECO:0007669"/>
    <property type="project" value="UniProtKB-ARBA"/>
</dbReference>
<evidence type="ECO:0000256" key="4">
    <source>
        <dbReference type="ARBA" id="ARBA00007756"/>
    </source>
</evidence>
<dbReference type="GO" id="GO:1990131">
    <property type="term" value="C:Gtr1-Gtr2 GTPase complex"/>
    <property type="evidence" value="ECO:0007669"/>
    <property type="project" value="TreeGrafter"/>
</dbReference>
<evidence type="ECO:0000256" key="7">
    <source>
        <dbReference type="ARBA" id="ARBA00022801"/>
    </source>
</evidence>
<keyword evidence="16" id="KW-1185">Reference proteome</keyword>
<dbReference type="SUPFAM" id="SSF52540">
    <property type="entry name" value="P-loop containing nucleoside triphosphate hydrolases"/>
    <property type="match status" value="1"/>
</dbReference>
<dbReference type="InterPro" id="IPR006762">
    <property type="entry name" value="Gtr1_RagA"/>
</dbReference>
<dbReference type="AlphaFoldDB" id="A0A812BA74"/>
<keyword evidence="7" id="KW-0378">Hydrolase</keyword>
<evidence type="ECO:0000256" key="9">
    <source>
        <dbReference type="ARBA" id="ARBA00023136"/>
    </source>
</evidence>
<dbReference type="InterPro" id="IPR039400">
    <property type="entry name" value="RagC/D"/>
</dbReference>
<dbReference type="Gene3D" id="3.30.450.190">
    <property type="match status" value="1"/>
</dbReference>
<evidence type="ECO:0000256" key="11">
    <source>
        <dbReference type="ARBA" id="ARBA00023242"/>
    </source>
</evidence>
<dbReference type="GO" id="GO:0043200">
    <property type="term" value="P:response to amino acid"/>
    <property type="evidence" value="ECO:0007669"/>
    <property type="project" value="UniProtKB-ARBA"/>
</dbReference>
<keyword evidence="9" id="KW-0472">Membrane</keyword>
<dbReference type="FunFam" id="3.40.50.300:FF:000226">
    <property type="entry name" value="Ras-related GTP-binding protein D"/>
    <property type="match status" value="1"/>
</dbReference>
<protein>
    <submittedName>
        <fullName evidence="15">RRAGC_D</fullName>
    </submittedName>
</protein>
<evidence type="ECO:0000256" key="13">
    <source>
        <dbReference type="RuleBase" id="RU367014"/>
    </source>
</evidence>
<dbReference type="OrthoDB" id="26136at2759"/>
<evidence type="ECO:0000313" key="16">
    <source>
        <dbReference type="Proteomes" id="UP000597762"/>
    </source>
</evidence>
<dbReference type="GO" id="GO:0003924">
    <property type="term" value="F:GTPase activity"/>
    <property type="evidence" value="ECO:0007669"/>
    <property type="project" value="TreeGrafter"/>
</dbReference>
<evidence type="ECO:0000256" key="14">
    <source>
        <dbReference type="SAM" id="MobiDB-lite"/>
    </source>
</evidence>
<evidence type="ECO:0000256" key="2">
    <source>
        <dbReference type="ARBA" id="ARBA00004496"/>
    </source>
</evidence>
<evidence type="ECO:0000256" key="3">
    <source>
        <dbReference type="ARBA" id="ARBA00004656"/>
    </source>
</evidence>
<comment type="catalytic activity">
    <reaction evidence="12">
        <text>GTP + H2O = GDP + phosphate + H(+)</text>
        <dbReference type="Rhea" id="RHEA:19669"/>
        <dbReference type="ChEBI" id="CHEBI:15377"/>
        <dbReference type="ChEBI" id="CHEBI:15378"/>
        <dbReference type="ChEBI" id="CHEBI:37565"/>
        <dbReference type="ChEBI" id="CHEBI:43474"/>
        <dbReference type="ChEBI" id="CHEBI:58189"/>
    </reaction>
    <physiologicalReaction direction="left-to-right" evidence="12">
        <dbReference type="Rhea" id="RHEA:19670"/>
    </physiologicalReaction>
</comment>
<evidence type="ECO:0000256" key="10">
    <source>
        <dbReference type="ARBA" id="ARBA00023228"/>
    </source>
</evidence>
<evidence type="ECO:0000313" key="15">
    <source>
        <dbReference type="EMBL" id="CAE1175496.1"/>
    </source>
</evidence>
<keyword evidence="10" id="KW-0458">Lysosome</keyword>
<keyword evidence="5" id="KW-0963">Cytoplasm</keyword>
<keyword evidence="8 13" id="KW-0342">GTP-binding</keyword>
<evidence type="ECO:0000256" key="12">
    <source>
        <dbReference type="ARBA" id="ARBA00049117"/>
    </source>
</evidence>
<evidence type="ECO:0000256" key="1">
    <source>
        <dbReference type="ARBA" id="ARBA00004123"/>
    </source>
</evidence>
<reference evidence="15" key="1">
    <citation type="submission" date="2021-01" db="EMBL/GenBank/DDBJ databases">
        <authorList>
            <person name="Li R."/>
            <person name="Bekaert M."/>
        </authorList>
    </citation>
    <scope>NUCLEOTIDE SEQUENCE</scope>
    <source>
        <strain evidence="15">Farmed</strain>
    </source>
</reference>
<dbReference type="FunFam" id="3.30.450.190:FF:000001">
    <property type="entry name" value="Ras-related GTP-binding protein C"/>
    <property type="match status" value="1"/>
</dbReference>
<dbReference type="GO" id="GO:0005654">
    <property type="term" value="C:nucleoplasm"/>
    <property type="evidence" value="ECO:0007669"/>
    <property type="project" value="UniProtKB-ARBA"/>
</dbReference>
<sequence length="405" mass="45728">MSAIKVKSYEDEAGGDFMVGSFQDFGYGTVDQENEAVGSSSDEKPRILLMGLRRSGKSSIQKVVFHKVSPNETLFLESTNKIVKDDISNSSFVQFQVWDLPGHIDFFDATFDAVKIFGGCGALIFVIDAQDDYVEALDKLNMTVTRAHKINQDIKFEVFIHKVDGLSDDQKIESQRDIHQRANDDLVDAGFEGIYLSFYLTSIYDHSIFEAFSKVVQKLIPQLPTLENLLNMLISNSGIEKAFLFDVVSKIYIATDSSPVDMQSYELCCDMIDVVLDISCIYGLQDDNELNAFDDKSASIIKLNNTTVLYLREVNKYLALVCILREDNFVKQGIINYNFLCFRKAIQEVFEVRQKMLAARMENGTDHQNETLKTLSPPPPASKEEKKKSPLAQPLSSFCDHVWLS</sequence>
<dbReference type="InterPro" id="IPR027417">
    <property type="entry name" value="P-loop_NTPase"/>
</dbReference>
<dbReference type="GO" id="GO:0010507">
    <property type="term" value="P:negative regulation of autophagy"/>
    <property type="evidence" value="ECO:0007669"/>
    <property type="project" value="TreeGrafter"/>
</dbReference>
<evidence type="ECO:0000256" key="6">
    <source>
        <dbReference type="ARBA" id="ARBA00022741"/>
    </source>
</evidence>
<accession>A0A812BA74</accession>
<comment type="subcellular location">
    <subcellularLocation>
        <location evidence="2">Cytoplasm</location>
    </subcellularLocation>
    <subcellularLocation>
        <location evidence="3">Lysosome membrane</location>
    </subcellularLocation>
    <subcellularLocation>
        <location evidence="1">Nucleus</location>
    </subcellularLocation>
</comment>
<dbReference type="GO" id="GO:0005525">
    <property type="term" value="F:GTP binding"/>
    <property type="evidence" value="ECO:0007669"/>
    <property type="project" value="UniProtKB-UniRule"/>
</dbReference>
<dbReference type="GO" id="GO:1904263">
    <property type="term" value="P:positive regulation of TORC1 signaling"/>
    <property type="evidence" value="ECO:0007669"/>
    <property type="project" value="UniProtKB-ARBA"/>
</dbReference>
<proteinExistence type="inferred from homology"/>
<organism evidence="15 16">
    <name type="scientific">Acanthosepion pharaonis</name>
    <name type="common">Pharaoh cuttlefish</name>
    <name type="synonym">Sepia pharaonis</name>
    <dbReference type="NCBI Taxonomy" id="158019"/>
    <lineage>
        <taxon>Eukaryota</taxon>
        <taxon>Metazoa</taxon>
        <taxon>Spiralia</taxon>
        <taxon>Lophotrochozoa</taxon>
        <taxon>Mollusca</taxon>
        <taxon>Cephalopoda</taxon>
        <taxon>Coleoidea</taxon>
        <taxon>Decapodiformes</taxon>
        <taxon>Sepiida</taxon>
        <taxon>Sepiina</taxon>
        <taxon>Sepiidae</taxon>
        <taxon>Acanthosepion</taxon>
    </lineage>
</organism>
<gene>
    <name evidence="15" type="ORF">SPHA_13637</name>
</gene>
<dbReference type="Proteomes" id="UP000597762">
    <property type="component" value="Unassembled WGS sequence"/>
</dbReference>
<dbReference type="GO" id="GO:0060090">
    <property type="term" value="F:molecular adaptor activity"/>
    <property type="evidence" value="ECO:0007669"/>
    <property type="project" value="UniProtKB-ARBA"/>
</dbReference>
<dbReference type="GO" id="GO:0034198">
    <property type="term" value="P:cellular response to amino acid starvation"/>
    <property type="evidence" value="ECO:0007669"/>
    <property type="project" value="UniProtKB-ARBA"/>
</dbReference>
<comment type="similarity">
    <text evidence="4 13">Belongs to the GTR/RAG GTP-binding protein family.</text>
</comment>
<name>A0A812BA74_ACAPH</name>
<dbReference type="CDD" id="cd11385">
    <property type="entry name" value="RagC_like"/>
    <property type="match status" value="1"/>
</dbReference>
<evidence type="ECO:0000256" key="5">
    <source>
        <dbReference type="ARBA" id="ARBA00022490"/>
    </source>
</evidence>
<keyword evidence="6 13" id="KW-0547">Nucleotide-binding</keyword>
<dbReference type="GO" id="GO:0005829">
    <property type="term" value="C:cytosol"/>
    <property type="evidence" value="ECO:0007669"/>
    <property type="project" value="UniProtKB-ARBA"/>
</dbReference>
<comment type="caution">
    <text evidence="15">The sequence shown here is derived from an EMBL/GenBank/DDBJ whole genome shotgun (WGS) entry which is preliminary data.</text>
</comment>
<dbReference type="Pfam" id="PF04670">
    <property type="entry name" value="Gtr1_RagA"/>
    <property type="match status" value="1"/>
</dbReference>
<dbReference type="PANTHER" id="PTHR11259">
    <property type="entry name" value="RAS-RELATED GTP BINDING RAG/GTR YEAST"/>
    <property type="match status" value="1"/>
</dbReference>
<dbReference type="EMBL" id="CAHIKZ030000458">
    <property type="protein sequence ID" value="CAE1175496.1"/>
    <property type="molecule type" value="Genomic_DNA"/>
</dbReference>